<dbReference type="EMBL" id="MHLL01000030">
    <property type="protein sequence ID" value="OGZ08690.1"/>
    <property type="molecule type" value="Genomic_DNA"/>
</dbReference>
<dbReference type="Proteomes" id="UP000177996">
    <property type="component" value="Unassembled WGS sequence"/>
</dbReference>
<dbReference type="STRING" id="1798661.A3D65_01270"/>
<organism evidence="1 2">
    <name type="scientific">Candidatus Lloydbacteria bacterium RIFCSPHIGHO2_02_FULL_50_13</name>
    <dbReference type="NCBI Taxonomy" id="1798661"/>
    <lineage>
        <taxon>Bacteria</taxon>
        <taxon>Candidatus Lloydiibacteriota</taxon>
    </lineage>
</organism>
<reference evidence="1 2" key="1">
    <citation type="journal article" date="2016" name="Nat. Commun.">
        <title>Thousands of microbial genomes shed light on interconnected biogeochemical processes in an aquifer system.</title>
        <authorList>
            <person name="Anantharaman K."/>
            <person name="Brown C.T."/>
            <person name="Hug L.A."/>
            <person name="Sharon I."/>
            <person name="Castelle C.J."/>
            <person name="Probst A.J."/>
            <person name="Thomas B.C."/>
            <person name="Singh A."/>
            <person name="Wilkins M.J."/>
            <person name="Karaoz U."/>
            <person name="Brodie E.L."/>
            <person name="Williams K.H."/>
            <person name="Hubbard S.S."/>
            <person name="Banfield J.F."/>
        </authorList>
    </citation>
    <scope>NUCLEOTIDE SEQUENCE [LARGE SCALE GENOMIC DNA]</scope>
</reference>
<accession>A0A1G2D6W6</accession>
<sequence length="106" mass="11751">MSLFGPSIPKGITKREIPRLSGQLMAGHGAEKISRAFVERIMELVDMAVDADTYAERANKVELVSAEEAARIEKNIADDLSPAQLAYVHRVFQEYIDKNKVSGIFS</sequence>
<name>A0A1G2D6W6_9BACT</name>
<evidence type="ECO:0000313" key="1">
    <source>
        <dbReference type="EMBL" id="OGZ08690.1"/>
    </source>
</evidence>
<comment type="caution">
    <text evidence="1">The sequence shown here is derived from an EMBL/GenBank/DDBJ whole genome shotgun (WGS) entry which is preliminary data.</text>
</comment>
<gene>
    <name evidence="1" type="ORF">A3D65_01270</name>
</gene>
<dbReference type="AlphaFoldDB" id="A0A1G2D6W6"/>
<proteinExistence type="predicted"/>
<protein>
    <submittedName>
        <fullName evidence="1">Uncharacterized protein</fullName>
    </submittedName>
</protein>
<evidence type="ECO:0000313" key="2">
    <source>
        <dbReference type="Proteomes" id="UP000177996"/>
    </source>
</evidence>